<dbReference type="InterPro" id="IPR010380">
    <property type="entry name" value="DUF975"/>
</dbReference>
<dbReference type="RefSeq" id="WP_207648892.1">
    <property type="nucleotide sequence ID" value="NZ_FMKA01000030.1"/>
</dbReference>
<dbReference type="STRING" id="1619234.SAMN05421730_103028"/>
<feature type="transmembrane region" description="Helical" evidence="1">
    <location>
        <begin position="103"/>
        <end position="128"/>
    </location>
</feature>
<sequence length="260" mass="28896">MNRSSSELKSLAKKRLSGRYGGPVGAYAIIFVITFIINSILNLIYNEESAASVITYYSATIIVSLLESVLTAGLTHYFLNFARGRASEVKDLTYGFKNHPDRFIVATLIIMFGSAIFLIPAAILTVFMSYSNTILLLIIPVVLLYVAGIVFSLRFTLGCSQAFYILNDDSEAGALEAIRKSREMMVGHKGRLFFLILSFFGWSLLGICSCGIGFLWITPYMSITQCFFYMDLTGELDMKQPEAPAAEADIDYGKYNDLNM</sequence>
<dbReference type="Proteomes" id="UP000199315">
    <property type="component" value="Unassembled WGS sequence"/>
</dbReference>
<keyword evidence="3" id="KW-1185">Reference proteome</keyword>
<keyword evidence="1" id="KW-1133">Transmembrane helix</keyword>
<feature type="transmembrane region" description="Helical" evidence="1">
    <location>
        <begin position="192"/>
        <end position="217"/>
    </location>
</feature>
<dbReference type="Pfam" id="PF06161">
    <property type="entry name" value="DUF975"/>
    <property type="match status" value="1"/>
</dbReference>
<evidence type="ECO:0000313" key="3">
    <source>
        <dbReference type="Proteomes" id="UP000199315"/>
    </source>
</evidence>
<evidence type="ECO:0000313" key="2">
    <source>
        <dbReference type="EMBL" id="SCP98999.1"/>
    </source>
</evidence>
<proteinExistence type="predicted"/>
<name>A0A1D3TXF8_9FIRM</name>
<gene>
    <name evidence="2" type="ORF">SAMN05421730_103028</name>
</gene>
<organism evidence="2 3">
    <name type="scientific">Anaerobium acetethylicum</name>
    <dbReference type="NCBI Taxonomy" id="1619234"/>
    <lineage>
        <taxon>Bacteria</taxon>
        <taxon>Bacillati</taxon>
        <taxon>Bacillota</taxon>
        <taxon>Clostridia</taxon>
        <taxon>Lachnospirales</taxon>
        <taxon>Lachnospiraceae</taxon>
        <taxon>Anaerobium</taxon>
    </lineage>
</organism>
<protein>
    <submittedName>
        <fullName evidence="2">Uncharacterized membrane protein</fullName>
    </submittedName>
</protein>
<keyword evidence="1" id="KW-0472">Membrane</keyword>
<feature type="transmembrane region" description="Helical" evidence="1">
    <location>
        <begin position="134"/>
        <end position="157"/>
    </location>
</feature>
<evidence type="ECO:0000256" key="1">
    <source>
        <dbReference type="SAM" id="Phobius"/>
    </source>
</evidence>
<dbReference type="PANTHER" id="PTHR40076:SF1">
    <property type="entry name" value="MEMBRANE PROTEIN"/>
    <property type="match status" value="1"/>
</dbReference>
<dbReference type="AlphaFoldDB" id="A0A1D3TXF8"/>
<dbReference type="EMBL" id="FMKA01000030">
    <property type="protein sequence ID" value="SCP98999.1"/>
    <property type="molecule type" value="Genomic_DNA"/>
</dbReference>
<keyword evidence="1" id="KW-0812">Transmembrane</keyword>
<dbReference type="PANTHER" id="PTHR40076">
    <property type="entry name" value="MEMBRANE PROTEIN-RELATED"/>
    <property type="match status" value="1"/>
</dbReference>
<reference evidence="2 3" key="1">
    <citation type="submission" date="2016-09" db="EMBL/GenBank/DDBJ databases">
        <authorList>
            <person name="Capua I."/>
            <person name="De Benedictis P."/>
            <person name="Joannis T."/>
            <person name="Lombin L.H."/>
            <person name="Cattoli G."/>
        </authorList>
    </citation>
    <scope>NUCLEOTIDE SEQUENCE [LARGE SCALE GENOMIC DNA]</scope>
    <source>
        <strain evidence="2 3">GluBS11</strain>
    </source>
</reference>
<accession>A0A1D3TXF8</accession>
<feature type="transmembrane region" description="Helical" evidence="1">
    <location>
        <begin position="20"/>
        <end position="44"/>
    </location>
</feature>
<feature type="transmembrane region" description="Helical" evidence="1">
    <location>
        <begin position="56"/>
        <end position="82"/>
    </location>
</feature>